<sequence>MEIPNTPENRVLAGAVNARIKADARILNAKAAFWRLAGWALVCAMIGIGVGAALVGWTYSRGGTEAVDSEKVARAVAAALGTVTLKTEGTVKLDPESRLAASPPAEVPRPTEGQLGQGQQPASQGAVNTAFTVFKTVPHAGGHVVTGWNFESSEQKAPGRQYCYYSEQIDGGAKITVDLGEDGRQNMQARSRGAMDPANAWTNCVWFRTGAL</sequence>
<gene>
    <name evidence="3" type="ORF">EV668_2869</name>
</gene>
<dbReference type="Proteomes" id="UP000295122">
    <property type="component" value="Unassembled WGS sequence"/>
</dbReference>
<dbReference type="OrthoDB" id="7988925at2"/>
<feature type="transmembrane region" description="Helical" evidence="2">
    <location>
        <begin position="36"/>
        <end position="59"/>
    </location>
</feature>
<keyword evidence="4" id="KW-1185">Reference proteome</keyword>
<reference evidence="3 4" key="1">
    <citation type="submission" date="2019-03" db="EMBL/GenBank/DDBJ databases">
        <title>Genomic Encyclopedia of Type Strains, Phase IV (KMG-IV): sequencing the most valuable type-strain genomes for metagenomic binning, comparative biology and taxonomic classification.</title>
        <authorList>
            <person name="Goeker M."/>
        </authorList>
    </citation>
    <scope>NUCLEOTIDE SEQUENCE [LARGE SCALE GENOMIC DNA]</scope>
    <source>
        <strain evidence="3 4">DSM 25903</strain>
    </source>
</reference>
<evidence type="ECO:0000256" key="2">
    <source>
        <dbReference type="SAM" id="Phobius"/>
    </source>
</evidence>
<accession>A0A4R7BWS7</accession>
<evidence type="ECO:0000256" key="1">
    <source>
        <dbReference type="SAM" id="MobiDB-lite"/>
    </source>
</evidence>
<proteinExistence type="predicted"/>
<feature type="region of interest" description="Disordered" evidence="1">
    <location>
        <begin position="94"/>
        <end position="122"/>
    </location>
</feature>
<comment type="caution">
    <text evidence="3">The sequence shown here is derived from an EMBL/GenBank/DDBJ whole genome shotgun (WGS) entry which is preliminary data.</text>
</comment>
<dbReference type="EMBL" id="SNZR01000013">
    <property type="protein sequence ID" value="TDR90031.1"/>
    <property type="molecule type" value="Genomic_DNA"/>
</dbReference>
<protein>
    <submittedName>
        <fullName evidence="3">Uncharacterized protein</fullName>
    </submittedName>
</protein>
<organism evidence="3 4">
    <name type="scientific">Enterovirga rhinocerotis</name>
    <dbReference type="NCBI Taxonomy" id="1339210"/>
    <lineage>
        <taxon>Bacteria</taxon>
        <taxon>Pseudomonadati</taxon>
        <taxon>Pseudomonadota</taxon>
        <taxon>Alphaproteobacteria</taxon>
        <taxon>Hyphomicrobiales</taxon>
        <taxon>Methylobacteriaceae</taxon>
        <taxon>Enterovirga</taxon>
    </lineage>
</organism>
<keyword evidence="2" id="KW-0812">Transmembrane</keyword>
<evidence type="ECO:0000313" key="3">
    <source>
        <dbReference type="EMBL" id="TDR90031.1"/>
    </source>
</evidence>
<evidence type="ECO:0000313" key="4">
    <source>
        <dbReference type="Proteomes" id="UP000295122"/>
    </source>
</evidence>
<name>A0A4R7BWS7_9HYPH</name>
<keyword evidence="2" id="KW-1133">Transmembrane helix</keyword>
<dbReference type="AlphaFoldDB" id="A0A4R7BWS7"/>
<keyword evidence="2" id="KW-0472">Membrane</keyword>
<dbReference type="RefSeq" id="WP_133771112.1">
    <property type="nucleotide sequence ID" value="NZ_SNZR01000013.1"/>
</dbReference>